<keyword evidence="9" id="KW-0902">Two-component regulatory system</keyword>
<evidence type="ECO:0000256" key="7">
    <source>
        <dbReference type="ARBA" id="ARBA00022777"/>
    </source>
</evidence>
<dbReference type="Pfam" id="PF00512">
    <property type="entry name" value="HisKA"/>
    <property type="match status" value="1"/>
</dbReference>
<name>A0A8E6B7V2_9BACT</name>
<dbReference type="EMBL" id="CP074694">
    <property type="protein sequence ID" value="QVL32874.1"/>
    <property type="molecule type" value="Genomic_DNA"/>
</dbReference>
<feature type="transmembrane region" description="Helical" evidence="12">
    <location>
        <begin position="6"/>
        <end position="28"/>
    </location>
</feature>
<dbReference type="AlphaFoldDB" id="A0A8E6B7V2"/>
<dbReference type="InterPro" id="IPR050428">
    <property type="entry name" value="TCS_sensor_his_kinase"/>
</dbReference>
<evidence type="ECO:0000256" key="1">
    <source>
        <dbReference type="ARBA" id="ARBA00000085"/>
    </source>
</evidence>
<comment type="subcellular location">
    <subcellularLocation>
        <location evidence="2">Membrane</location>
    </subcellularLocation>
</comment>
<dbReference type="CDD" id="cd00082">
    <property type="entry name" value="HisKA"/>
    <property type="match status" value="1"/>
</dbReference>
<dbReference type="PANTHER" id="PTHR45436:SF5">
    <property type="entry name" value="SENSOR HISTIDINE KINASE TRCS"/>
    <property type="match status" value="1"/>
</dbReference>
<sequence length="572" mass="63274">MSSIRQRTVVGIVLMLICTLGVVCFLVYRMSKNALEEKNSAIRNLLKLQFEDKRDEAILAEARSFATLAELKVTFRAGPMPDTISPVPNKVSFKEDQLSRSLEESQNEFLQLKSESRDLTTWISKSLEQAQTSLPSPSILLAPYEHYYSEAKLGERNIRMVTLQVPIDHYISVDARAQFLINRFSSSIIGGTAAWYAILPPSPTPSRSQTPPQPPSGPRSNAGVVKRTTPMVTIQVGWDEDNHPTIQRLLRNTEDEADTFKAEGEATLSRLKLSLIGIGLLTLLAATLGVGLIITQGLKPLRRLSEAVSQVSEKDFNLPLKSESMPLEVYPTVEKLRTTLDLLRRAFEREKQATADISHELRTPIASLNATLDVALKKPRSVSEYQEVLQDCRMIGKEMGGLVERIMALAYLDAGADHVKTEEVDASKLLGVCGAISKPLAEAQGLKFQLKLDSDLKLRTDPDKLREVVMNLLHNAIEYNKPGGEIELSAKSWGKNGLEVDVRDTGIGISPDLKDKIFERFYRVDPSRTNTGVHAGLGLAIVKEYVSRLGGTLELASQVGQGSQFKICIPNR</sequence>
<organism evidence="15 16">
    <name type="scientific">Telmatocola sphagniphila</name>
    <dbReference type="NCBI Taxonomy" id="1123043"/>
    <lineage>
        <taxon>Bacteria</taxon>
        <taxon>Pseudomonadati</taxon>
        <taxon>Planctomycetota</taxon>
        <taxon>Planctomycetia</taxon>
        <taxon>Gemmatales</taxon>
        <taxon>Gemmataceae</taxon>
    </lineage>
</organism>
<dbReference type="CDD" id="cd00075">
    <property type="entry name" value="HATPase"/>
    <property type="match status" value="1"/>
</dbReference>
<keyword evidence="6 12" id="KW-0812">Transmembrane</keyword>
<keyword evidence="10 12" id="KW-0472">Membrane</keyword>
<dbReference type="InterPro" id="IPR003660">
    <property type="entry name" value="HAMP_dom"/>
</dbReference>
<evidence type="ECO:0000256" key="6">
    <source>
        <dbReference type="ARBA" id="ARBA00022692"/>
    </source>
</evidence>
<keyword evidence="5" id="KW-0808">Transferase</keyword>
<evidence type="ECO:0000259" key="13">
    <source>
        <dbReference type="PROSITE" id="PS50109"/>
    </source>
</evidence>
<accession>A0A8E6B7V2</accession>
<dbReference type="InterPro" id="IPR003594">
    <property type="entry name" value="HATPase_dom"/>
</dbReference>
<dbReference type="Pfam" id="PF02518">
    <property type="entry name" value="HATPase_c"/>
    <property type="match status" value="1"/>
</dbReference>
<comment type="catalytic activity">
    <reaction evidence="1">
        <text>ATP + protein L-histidine = ADP + protein N-phospho-L-histidine.</text>
        <dbReference type="EC" id="2.7.13.3"/>
    </reaction>
</comment>
<feature type="domain" description="HAMP" evidence="14">
    <location>
        <begin position="295"/>
        <end position="348"/>
    </location>
</feature>
<keyword evidence="16" id="KW-1185">Reference proteome</keyword>
<feature type="domain" description="Histidine kinase" evidence="13">
    <location>
        <begin position="356"/>
        <end position="572"/>
    </location>
</feature>
<evidence type="ECO:0000259" key="14">
    <source>
        <dbReference type="PROSITE" id="PS50885"/>
    </source>
</evidence>
<evidence type="ECO:0000256" key="2">
    <source>
        <dbReference type="ARBA" id="ARBA00004370"/>
    </source>
</evidence>
<dbReference type="InterPro" id="IPR036890">
    <property type="entry name" value="HATPase_C_sf"/>
</dbReference>
<dbReference type="SUPFAM" id="SSF47384">
    <property type="entry name" value="Homodimeric domain of signal transducing histidine kinase"/>
    <property type="match status" value="1"/>
</dbReference>
<dbReference type="PANTHER" id="PTHR45436">
    <property type="entry name" value="SENSOR HISTIDINE KINASE YKOH"/>
    <property type="match status" value="1"/>
</dbReference>
<dbReference type="FunFam" id="3.30.565.10:FF:000006">
    <property type="entry name" value="Sensor histidine kinase WalK"/>
    <property type="match status" value="1"/>
</dbReference>
<evidence type="ECO:0000256" key="11">
    <source>
        <dbReference type="SAM" id="MobiDB-lite"/>
    </source>
</evidence>
<evidence type="ECO:0000256" key="4">
    <source>
        <dbReference type="ARBA" id="ARBA00022553"/>
    </source>
</evidence>
<feature type="transmembrane region" description="Helical" evidence="12">
    <location>
        <begin position="273"/>
        <end position="294"/>
    </location>
</feature>
<evidence type="ECO:0000256" key="12">
    <source>
        <dbReference type="SAM" id="Phobius"/>
    </source>
</evidence>
<dbReference type="Proteomes" id="UP000676194">
    <property type="component" value="Chromosome"/>
</dbReference>
<evidence type="ECO:0000256" key="8">
    <source>
        <dbReference type="ARBA" id="ARBA00022989"/>
    </source>
</evidence>
<dbReference type="GO" id="GO:0000155">
    <property type="term" value="F:phosphorelay sensor kinase activity"/>
    <property type="evidence" value="ECO:0007669"/>
    <property type="project" value="InterPro"/>
</dbReference>
<evidence type="ECO:0000313" key="15">
    <source>
        <dbReference type="EMBL" id="QVL32874.1"/>
    </source>
</evidence>
<dbReference type="InterPro" id="IPR005467">
    <property type="entry name" value="His_kinase_dom"/>
</dbReference>
<evidence type="ECO:0000256" key="9">
    <source>
        <dbReference type="ARBA" id="ARBA00023012"/>
    </source>
</evidence>
<dbReference type="InterPro" id="IPR004358">
    <property type="entry name" value="Sig_transdc_His_kin-like_C"/>
</dbReference>
<gene>
    <name evidence="15" type="ORF">KIH39_02840</name>
</gene>
<evidence type="ECO:0000256" key="5">
    <source>
        <dbReference type="ARBA" id="ARBA00022679"/>
    </source>
</evidence>
<dbReference type="PRINTS" id="PR00344">
    <property type="entry name" value="BCTRLSENSOR"/>
</dbReference>
<dbReference type="PROSITE" id="PS50109">
    <property type="entry name" value="HIS_KIN"/>
    <property type="match status" value="1"/>
</dbReference>
<reference evidence="15" key="1">
    <citation type="submission" date="2021-05" db="EMBL/GenBank/DDBJ databases">
        <title>Complete genome sequence of the cellulolytic planctomycete Telmatocola sphagniphila SP2T and characterization of the first cellulase from planctomycetes.</title>
        <authorList>
            <person name="Rakitin A.L."/>
            <person name="Beletsky A.V."/>
            <person name="Naumoff D.G."/>
            <person name="Kulichevskaya I.S."/>
            <person name="Mardanov A.V."/>
            <person name="Ravin N.V."/>
            <person name="Dedysh S.N."/>
        </authorList>
    </citation>
    <scope>NUCLEOTIDE SEQUENCE</scope>
    <source>
        <strain evidence="15">SP2T</strain>
    </source>
</reference>
<dbReference type="EC" id="2.7.13.3" evidence="3"/>
<evidence type="ECO:0000256" key="10">
    <source>
        <dbReference type="ARBA" id="ARBA00023136"/>
    </source>
</evidence>
<dbReference type="PROSITE" id="PS50885">
    <property type="entry name" value="HAMP"/>
    <property type="match status" value="1"/>
</dbReference>
<protein>
    <recommendedName>
        <fullName evidence="3">histidine kinase</fullName>
        <ecNumber evidence="3">2.7.13.3</ecNumber>
    </recommendedName>
</protein>
<dbReference type="InterPro" id="IPR003661">
    <property type="entry name" value="HisK_dim/P_dom"/>
</dbReference>
<dbReference type="GO" id="GO:0016020">
    <property type="term" value="C:membrane"/>
    <property type="evidence" value="ECO:0007669"/>
    <property type="project" value="UniProtKB-SubCell"/>
</dbReference>
<dbReference type="SMART" id="SM00387">
    <property type="entry name" value="HATPase_c"/>
    <property type="match status" value="1"/>
</dbReference>
<evidence type="ECO:0000256" key="3">
    <source>
        <dbReference type="ARBA" id="ARBA00012438"/>
    </source>
</evidence>
<dbReference type="Gene3D" id="6.10.340.10">
    <property type="match status" value="1"/>
</dbReference>
<feature type="region of interest" description="Disordered" evidence="11">
    <location>
        <begin position="200"/>
        <end position="225"/>
    </location>
</feature>
<dbReference type="Gene3D" id="1.10.287.130">
    <property type="match status" value="1"/>
</dbReference>
<keyword evidence="4" id="KW-0597">Phosphoprotein</keyword>
<dbReference type="SUPFAM" id="SSF55874">
    <property type="entry name" value="ATPase domain of HSP90 chaperone/DNA topoisomerase II/histidine kinase"/>
    <property type="match status" value="1"/>
</dbReference>
<dbReference type="Gene3D" id="3.30.565.10">
    <property type="entry name" value="Histidine kinase-like ATPase, C-terminal domain"/>
    <property type="match status" value="1"/>
</dbReference>
<dbReference type="KEGG" id="tsph:KIH39_02840"/>
<keyword evidence="8 12" id="KW-1133">Transmembrane helix</keyword>
<dbReference type="RefSeq" id="WP_213497764.1">
    <property type="nucleotide sequence ID" value="NZ_CP074694.1"/>
</dbReference>
<dbReference type="SMART" id="SM00388">
    <property type="entry name" value="HisKA"/>
    <property type="match status" value="1"/>
</dbReference>
<evidence type="ECO:0000313" key="16">
    <source>
        <dbReference type="Proteomes" id="UP000676194"/>
    </source>
</evidence>
<dbReference type="InterPro" id="IPR036097">
    <property type="entry name" value="HisK_dim/P_sf"/>
</dbReference>
<proteinExistence type="predicted"/>
<keyword evidence="7 15" id="KW-0418">Kinase</keyword>